<dbReference type="Proteomes" id="UP001174908">
    <property type="component" value="Unassembled WGS sequence"/>
</dbReference>
<dbReference type="PROSITE" id="PS00409">
    <property type="entry name" value="PROKAR_NTER_METHYL"/>
    <property type="match status" value="1"/>
</dbReference>
<dbReference type="Gene3D" id="3.30.700.10">
    <property type="entry name" value="Glycoprotein, Type 4 Pilin"/>
    <property type="match status" value="1"/>
</dbReference>
<dbReference type="InterPro" id="IPR012902">
    <property type="entry name" value="N_methyl_site"/>
</dbReference>
<keyword evidence="3" id="KW-1185">Reference proteome</keyword>
<evidence type="ECO:0000313" key="2">
    <source>
        <dbReference type="EMBL" id="MDM0045340.1"/>
    </source>
</evidence>
<reference evidence="2" key="1">
    <citation type="submission" date="2023-06" db="EMBL/GenBank/DDBJ databases">
        <authorList>
            <person name="Jiang Y."/>
            <person name="Liu Q."/>
        </authorList>
    </citation>
    <scope>NUCLEOTIDE SEQUENCE</scope>
    <source>
        <strain evidence="2">CGMCC 1.12089</strain>
    </source>
</reference>
<dbReference type="EMBL" id="JASZYV010000002">
    <property type="protein sequence ID" value="MDM0045340.1"/>
    <property type="molecule type" value="Genomic_DNA"/>
</dbReference>
<comment type="caution">
    <text evidence="2">The sequence shown here is derived from an EMBL/GenBank/DDBJ whole genome shotgun (WGS) entry which is preliminary data.</text>
</comment>
<accession>A0ABT7NBS3</accession>
<protein>
    <submittedName>
        <fullName evidence="2">Prepilin-type N-terminal cleavage/methylation domain-containing protein</fullName>
    </submittedName>
</protein>
<dbReference type="SUPFAM" id="SSF54523">
    <property type="entry name" value="Pili subunits"/>
    <property type="match status" value="1"/>
</dbReference>
<name>A0ABT7NBS3_9BURK</name>
<keyword evidence="1" id="KW-0472">Membrane</keyword>
<sequence length="153" mass="16165">MGGGASRSKASRGFTLIELLVVIAIVAMAMAGVGLALRDTRQAALDREAERLAALFESARAQSRASGSPVRWRVTERGFVFDGLEPDALPDHWLAADVRVLALAANGRRVPALVLGPEPIIAAQQVVLSDAQEPTRSLIVGSDGLRPFSVITP</sequence>
<keyword evidence="1" id="KW-0812">Transmembrane</keyword>
<proteinExistence type="predicted"/>
<evidence type="ECO:0000256" key="1">
    <source>
        <dbReference type="SAM" id="Phobius"/>
    </source>
</evidence>
<feature type="transmembrane region" description="Helical" evidence="1">
    <location>
        <begin position="16"/>
        <end position="37"/>
    </location>
</feature>
<dbReference type="InterPro" id="IPR045584">
    <property type="entry name" value="Pilin-like"/>
</dbReference>
<organism evidence="2 3">
    <name type="scientific">Variovorax dokdonensis</name>
    <dbReference type="NCBI Taxonomy" id="344883"/>
    <lineage>
        <taxon>Bacteria</taxon>
        <taxon>Pseudomonadati</taxon>
        <taxon>Pseudomonadota</taxon>
        <taxon>Betaproteobacteria</taxon>
        <taxon>Burkholderiales</taxon>
        <taxon>Comamonadaceae</taxon>
        <taxon>Variovorax</taxon>
    </lineage>
</organism>
<keyword evidence="1" id="KW-1133">Transmembrane helix</keyword>
<gene>
    <name evidence="2" type="ORF">QTH91_12665</name>
</gene>
<evidence type="ECO:0000313" key="3">
    <source>
        <dbReference type="Proteomes" id="UP001174908"/>
    </source>
</evidence>
<dbReference type="Pfam" id="PF07963">
    <property type="entry name" value="N_methyl"/>
    <property type="match status" value="1"/>
</dbReference>
<dbReference type="NCBIfam" id="TIGR02532">
    <property type="entry name" value="IV_pilin_GFxxxE"/>
    <property type="match status" value="1"/>
</dbReference>